<keyword evidence="1" id="KW-0812">Transmembrane</keyword>
<feature type="transmembrane region" description="Helical" evidence="1">
    <location>
        <begin position="12"/>
        <end position="35"/>
    </location>
</feature>
<dbReference type="STRING" id="1079859.SAMN04515674_105231"/>
<keyword evidence="1" id="KW-1133">Transmembrane helix</keyword>
<reference evidence="2 3" key="1">
    <citation type="submission" date="2016-10" db="EMBL/GenBank/DDBJ databases">
        <authorList>
            <person name="de Groot N.N."/>
        </authorList>
    </citation>
    <scope>NUCLEOTIDE SEQUENCE [LARGE SCALE GENOMIC DNA]</scope>
    <source>
        <strain evidence="3">E92,LMG 26720,CCM 7988</strain>
    </source>
</reference>
<evidence type="ECO:0000313" key="3">
    <source>
        <dbReference type="Proteomes" id="UP000199306"/>
    </source>
</evidence>
<accession>A0A1I5SW61</accession>
<proteinExistence type="predicted"/>
<gene>
    <name evidence="2" type="ORF">SAMN04515674_105231</name>
</gene>
<evidence type="ECO:0000256" key="1">
    <source>
        <dbReference type="SAM" id="Phobius"/>
    </source>
</evidence>
<dbReference type="AlphaFoldDB" id="A0A1I5SW61"/>
<sequence>MKFREFIEKYKDYYIVDGLMYLSFILVLILMFIFFS</sequence>
<evidence type="ECO:0000313" key="2">
    <source>
        <dbReference type="EMBL" id="SFP74717.1"/>
    </source>
</evidence>
<keyword evidence="1" id="KW-0472">Membrane</keyword>
<protein>
    <submittedName>
        <fullName evidence="2">Uncharacterized protein</fullName>
    </submittedName>
</protein>
<dbReference type="EMBL" id="FOXH01000005">
    <property type="protein sequence ID" value="SFP74717.1"/>
    <property type="molecule type" value="Genomic_DNA"/>
</dbReference>
<organism evidence="2 3">
    <name type="scientific">Pseudarcicella hirudinis</name>
    <dbReference type="NCBI Taxonomy" id="1079859"/>
    <lineage>
        <taxon>Bacteria</taxon>
        <taxon>Pseudomonadati</taxon>
        <taxon>Bacteroidota</taxon>
        <taxon>Cytophagia</taxon>
        <taxon>Cytophagales</taxon>
        <taxon>Flectobacillaceae</taxon>
        <taxon>Pseudarcicella</taxon>
    </lineage>
</organism>
<dbReference type="Proteomes" id="UP000199306">
    <property type="component" value="Unassembled WGS sequence"/>
</dbReference>
<name>A0A1I5SW61_9BACT</name>
<keyword evidence="3" id="KW-1185">Reference proteome</keyword>